<keyword evidence="5 6" id="KW-0482">Metalloprotease</keyword>
<evidence type="ECO:0000259" key="8">
    <source>
        <dbReference type="Pfam" id="PF01435"/>
    </source>
</evidence>
<dbReference type="PANTHER" id="PTHR34978:SF3">
    <property type="entry name" value="SLR0241 PROTEIN"/>
    <property type="match status" value="1"/>
</dbReference>
<feature type="transmembrane region" description="Helical" evidence="7">
    <location>
        <begin position="85"/>
        <end position="105"/>
    </location>
</feature>
<sequence>MGVFVYLPLVLPLTALPMARLAEQHLHPRSATRLLAVTGSTLALCSTLCLALLMVVGTAQLPGNPLPDGWSDPEVRAAVPYEEKAGLIAIGVLGAVLAACGSTLLRHTRARIRAAHALGPEAGNGAAGDLTVIPSPDPFAYALPGGRGRGRGDVGQIVVSTAMMECLDPRERRALVAHERAHLTGRHHRYLLATQLAARANPFLLPLRTAVAYSTERWADEEAAYTVGSRRTVATAVGKAALFANREPGPAVLPGFAAAAGPVPRRVAALLDPEPSAGLWPPASAHLAVAAATATVGTAASALSSLNATVTLVGILHAATPL</sequence>
<dbReference type="KEGG" id="sfa:Sfla_3283"/>
<evidence type="ECO:0000256" key="7">
    <source>
        <dbReference type="SAM" id="Phobius"/>
    </source>
</evidence>
<dbReference type="OrthoDB" id="3541294at2"/>
<gene>
    <name evidence="9" type="ordered locus">Sfla_3283</name>
</gene>
<keyword evidence="2" id="KW-0479">Metal-binding</keyword>
<dbReference type="GO" id="GO:0004222">
    <property type="term" value="F:metalloendopeptidase activity"/>
    <property type="evidence" value="ECO:0007669"/>
    <property type="project" value="InterPro"/>
</dbReference>
<dbReference type="CDD" id="cd07326">
    <property type="entry name" value="M56_BlaR1_MecR1_like"/>
    <property type="match status" value="1"/>
</dbReference>
<dbReference type="PANTHER" id="PTHR34978">
    <property type="entry name" value="POSSIBLE SENSOR-TRANSDUCER PROTEIN BLAR"/>
    <property type="match status" value="1"/>
</dbReference>
<evidence type="ECO:0000256" key="6">
    <source>
        <dbReference type="RuleBase" id="RU003983"/>
    </source>
</evidence>
<dbReference type="InterPro" id="IPR001915">
    <property type="entry name" value="Peptidase_M48"/>
</dbReference>
<evidence type="ECO:0000256" key="1">
    <source>
        <dbReference type="ARBA" id="ARBA00022670"/>
    </source>
</evidence>
<feature type="transmembrane region" description="Helical" evidence="7">
    <location>
        <begin position="6"/>
        <end position="22"/>
    </location>
</feature>
<dbReference type="InterPro" id="IPR052173">
    <property type="entry name" value="Beta-lactam_resp_regulator"/>
</dbReference>
<keyword evidence="7" id="KW-1133">Transmembrane helix</keyword>
<evidence type="ECO:0000256" key="2">
    <source>
        <dbReference type="ARBA" id="ARBA00022723"/>
    </source>
</evidence>
<comment type="cofactor">
    <cofactor evidence="6">
        <name>Zn(2+)</name>
        <dbReference type="ChEBI" id="CHEBI:29105"/>
    </cofactor>
    <text evidence="6">Binds 1 zinc ion per subunit.</text>
</comment>
<dbReference type="Proteomes" id="UP000002066">
    <property type="component" value="Chromosome"/>
</dbReference>
<keyword evidence="4 6" id="KW-0862">Zinc</keyword>
<feature type="domain" description="Peptidase M48" evidence="8">
    <location>
        <begin position="129"/>
        <end position="196"/>
    </location>
</feature>
<dbReference type="EMBL" id="CP002475">
    <property type="protein sequence ID" value="ADW04704.1"/>
    <property type="molecule type" value="Genomic_DNA"/>
</dbReference>
<evidence type="ECO:0000256" key="4">
    <source>
        <dbReference type="ARBA" id="ARBA00022833"/>
    </source>
</evidence>
<comment type="similarity">
    <text evidence="6">Belongs to the peptidase M48 family.</text>
</comment>
<reference evidence="9 10" key="1">
    <citation type="submission" date="2011-01" db="EMBL/GenBank/DDBJ databases">
        <title>Complete sequence of chromosome of Streptomyces flavogriseus ATCC 33331.</title>
        <authorList>
            <consortium name="US DOE Joint Genome Institute"/>
            <person name="Lucas S."/>
            <person name="Copeland A."/>
            <person name="Lapidus A."/>
            <person name="Cheng J.-F."/>
            <person name="Goodwin L."/>
            <person name="Pitluck S."/>
            <person name="Davenport K."/>
            <person name="Detter J.C."/>
            <person name="Han C."/>
            <person name="Tapia R."/>
            <person name="Land M."/>
            <person name="Hauser L."/>
            <person name="Kyrpides N."/>
            <person name="Ivanova N."/>
            <person name="Ovchinnikova G."/>
            <person name="Pagani I."/>
            <person name="Brumm P."/>
            <person name="Mead D."/>
            <person name="Woyke T."/>
        </authorList>
    </citation>
    <scope>NUCLEOTIDE SEQUENCE [LARGE SCALE GENOMIC DNA]</scope>
    <source>
        <strain evidence="10">ATCC 33331 / IAF-45CD</strain>
    </source>
</reference>
<dbReference type="Gene3D" id="3.30.2010.10">
    <property type="entry name" value="Metalloproteases ('zincins'), catalytic domain"/>
    <property type="match status" value="1"/>
</dbReference>
<keyword evidence="3 6" id="KW-0378">Hydrolase</keyword>
<dbReference type="AlphaFoldDB" id="A0A8D4BG72"/>
<keyword evidence="7" id="KW-0812">Transmembrane</keyword>
<evidence type="ECO:0000313" key="10">
    <source>
        <dbReference type="Proteomes" id="UP000002066"/>
    </source>
</evidence>
<name>A0A8D4BG72_STRFA</name>
<dbReference type="GO" id="GO:0046872">
    <property type="term" value="F:metal ion binding"/>
    <property type="evidence" value="ECO:0007669"/>
    <property type="project" value="UniProtKB-KW"/>
</dbReference>
<keyword evidence="1 6" id="KW-0645">Protease</keyword>
<dbReference type="Pfam" id="PF01435">
    <property type="entry name" value="Peptidase_M48"/>
    <property type="match status" value="1"/>
</dbReference>
<protein>
    <submittedName>
        <fullName evidence="9">Peptidase M48 Ste24p</fullName>
    </submittedName>
</protein>
<proteinExistence type="inferred from homology"/>
<evidence type="ECO:0000313" key="9">
    <source>
        <dbReference type="EMBL" id="ADW04704.1"/>
    </source>
</evidence>
<evidence type="ECO:0000256" key="5">
    <source>
        <dbReference type="ARBA" id="ARBA00023049"/>
    </source>
</evidence>
<organism evidence="9 10">
    <name type="scientific">Streptomyces pratensis (strain ATCC 33331 / IAF-45CD)</name>
    <dbReference type="NCBI Taxonomy" id="591167"/>
    <lineage>
        <taxon>Bacteria</taxon>
        <taxon>Bacillati</taxon>
        <taxon>Actinomycetota</taxon>
        <taxon>Actinomycetes</taxon>
        <taxon>Kitasatosporales</taxon>
        <taxon>Streptomycetaceae</taxon>
        <taxon>Streptomyces</taxon>
    </lineage>
</organism>
<feature type="transmembrane region" description="Helical" evidence="7">
    <location>
        <begin position="34"/>
        <end position="56"/>
    </location>
</feature>
<dbReference type="GO" id="GO:0006508">
    <property type="term" value="P:proteolysis"/>
    <property type="evidence" value="ECO:0007669"/>
    <property type="project" value="UniProtKB-KW"/>
</dbReference>
<keyword evidence="7" id="KW-0472">Membrane</keyword>
<evidence type="ECO:0000256" key="3">
    <source>
        <dbReference type="ARBA" id="ARBA00022801"/>
    </source>
</evidence>
<accession>A0A8D4BG72</accession>